<protein>
    <submittedName>
        <fullName evidence="2">Ethanolamine utilization protein EutH</fullName>
    </submittedName>
</protein>
<sequence length="357" mass="36568">MAFDDMILWVMAVGILLGGLDRILGNRFGLGEKFEEGFQAIGPLALGMVGIMTLAPVISKTLGPIITPALTAMGSDPAMFGSILANDMGGYPLAMELAINKQAGQLAGAIVASMLGCTLVFSIPVGLAIIDKEDEAFFAKGLLIGLITIPVGCIAGGAIAGFEMTMVAQNTIPVACLSVALAAGLKLAPEKMIFGSIWFGKMIVHLITVGLACAAFQSLTGIVIIPGMAPIADQMAVVAQIGIVLLGTFPILSILVKALDKPLNAVGKRIGLDATSAAGLVFTLANSVPVYAMIKEMSNRGKIVNVAWLVPATAALGDHLGFTAAVAPEMITAVVLGKLIAGACAVVLALVMTRELV</sequence>
<gene>
    <name evidence="2" type="ORF">DSLASN_32120</name>
</gene>
<dbReference type="PANTHER" id="PTHR40089">
    <property type="entry name" value="ETHANOLAMINE UTILIZATION PROTEIN EUTH"/>
    <property type="match status" value="1"/>
</dbReference>
<feature type="transmembrane region" description="Helical" evidence="1">
    <location>
        <begin position="333"/>
        <end position="352"/>
    </location>
</feature>
<dbReference type="Proteomes" id="UP001320148">
    <property type="component" value="Chromosome"/>
</dbReference>
<dbReference type="RefSeq" id="WP_236888989.1">
    <property type="nucleotide sequence ID" value="NZ_AP024488.1"/>
</dbReference>
<accession>A0ABM7PJ19</accession>
<keyword evidence="1" id="KW-0472">Membrane</keyword>
<feature type="transmembrane region" description="Helical" evidence="1">
    <location>
        <begin position="65"/>
        <end position="85"/>
    </location>
</feature>
<keyword evidence="1" id="KW-1133">Transmembrane helix</keyword>
<dbReference type="Pfam" id="PF04346">
    <property type="entry name" value="EutH"/>
    <property type="match status" value="1"/>
</dbReference>
<keyword evidence="3" id="KW-1185">Reference proteome</keyword>
<dbReference type="InterPro" id="IPR007441">
    <property type="entry name" value="EutH"/>
</dbReference>
<name>A0ABM7PJ19_9BACT</name>
<reference evidence="2 3" key="1">
    <citation type="submission" date="2021-02" db="EMBL/GenBank/DDBJ databases">
        <title>Complete genome of Desulfoluna sp. strain ASN36.</title>
        <authorList>
            <person name="Takahashi A."/>
            <person name="Kojima H."/>
            <person name="Fukui M."/>
        </authorList>
    </citation>
    <scope>NUCLEOTIDE SEQUENCE [LARGE SCALE GENOMIC DNA]</scope>
    <source>
        <strain evidence="2 3">ASN36</strain>
    </source>
</reference>
<organism evidence="2 3">
    <name type="scientific">Desulfoluna limicola</name>
    <dbReference type="NCBI Taxonomy" id="2810562"/>
    <lineage>
        <taxon>Bacteria</taxon>
        <taxon>Pseudomonadati</taxon>
        <taxon>Thermodesulfobacteriota</taxon>
        <taxon>Desulfobacteria</taxon>
        <taxon>Desulfobacterales</taxon>
        <taxon>Desulfolunaceae</taxon>
        <taxon>Desulfoluna</taxon>
    </lineage>
</organism>
<feature type="transmembrane region" description="Helical" evidence="1">
    <location>
        <begin position="106"/>
        <end position="130"/>
    </location>
</feature>
<dbReference type="PIRSF" id="PIRSF019466">
    <property type="entry name" value="EutH"/>
    <property type="match status" value="1"/>
</dbReference>
<feature type="transmembrane region" description="Helical" evidence="1">
    <location>
        <begin position="237"/>
        <end position="256"/>
    </location>
</feature>
<feature type="transmembrane region" description="Helical" evidence="1">
    <location>
        <begin position="276"/>
        <end position="294"/>
    </location>
</feature>
<dbReference type="PANTHER" id="PTHR40089:SF1">
    <property type="entry name" value="ETHANOLAMINE PERMEASE EUTH-RELATED"/>
    <property type="match status" value="1"/>
</dbReference>
<dbReference type="EMBL" id="AP024488">
    <property type="protein sequence ID" value="BCS97580.1"/>
    <property type="molecule type" value="Genomic_DNA"/>
</dbReference>
<evidence type="ECO:0000313" key="2">
    <source>
        <dbReference type="EMBL" id="BCS97580.1"/>
    </source>
</evidence>
<evidence type="ECO:0000313" key="3">
    <source>
        <dbReference type="Proteomes" id="UP001320148"/>
    </source>
</evidence>
<feature type="transmembrane region" description="Helical" evidence="1">
    <location>
        <begin position="6"/>
        <end position="25"/>
    </location>
</feature>
<feature type="transmembrane region" description="Helical" evidence="1">
    <location>
        <begin position="203"/>
        <end position="225"/>
    </location>
</feature>
<feature type="transmembrane region" description="Helical" evidence="1">
    <location>
        <begin position="306"/>
        <end position="327"/>
    </location>
</feature>
<keyword evidence="1" id="KW-0812">Transmembrane</keyword>
<proteinExistence type="predicted"/>
<feature type="transmembrane region" description="Helical" evidence="1">
    <location>
        <begin position="136"/>
        <end position="159"/>
    </location>
</feature>
<evidence type="ECO:0000256" key="1">
    <source>
        <dbReference type="SAM" id="Phobius"/>
    </source>
</evidence>
<feature type="transmembrane region" description="Helical" evidence="1">
    <location>
        <begin position="37"/>
        <end position="59"/>
    </location>
</feature>